<evidence type="ECO:0000313" key="6">
    <source>
        <dbReference type="EMBL" id="MFC3530975.1"/>
    </source>
</evidence>
<dbReference type="PROSITE" id="PS50931">
    <property type="entry name" value="HTH_LYSR"/>
    <property type="match status" value="1"/>
</dbReference>
<dbReference type="RefSeq" id="WP_386087895.1">
    <property type="nucleotide sequence ID" value="NZ_JBHRXN010000006.1"/>
</dbReference>
<organism evidence="6 7">
    <name type="scientific">Vogesella facilis</name>
    <dbReference type="NCBI Taxonomy" id="1655232"/>
    <lineage>
        <taxon>Bacteria</taxon>
        <taxon>Pseudomonadati</taxon>
        <taxon>Pseudomonadota</taxon>
        <taxon>Betaproteobacteria</taxon>
        <taxon>Neisseriales</taxon>
        <taxon>Chromobacteriaceae</taxon>
        <taxon>Vogesella</taxon>
    </lineage>
</organism>
<keyword evidence="7" id="KW-1185">Reference proteome</keyword>
<dbReference type="SUPFAM" id="SSF53850">
    <property type="entry name" value="Periplasmic binding protein-like II"/>
    <property type="match status" value="1"/>
</dbReference>
<feature type="domain" description="HTH lysR-type" evidence="5">
    <location>
        <begin position="1"/>
        <end position="58"/>
    </location>
</feature>
<evidence type="ECO:0000256" key="2">
    <source>
        <dbReference type="ARBA" id="ARBA00023015"/>
    </source>
</evidence>
<keyword evidence="4" id="KW-0804">Transcription</keyword>
<dbReference type="PANTHER" id="PTHR30427:SF1">
    <property type="entry name" value="TRANSCRIPTIONAL ACTIVATOR PROTEIN LYSR"/>
    <property type="match status" value="1"/>
</dbReference>
<dbReference type="PRINTS" id="PR00039">
    <property type="entry name" value="HTHLYSR"/>
</dbReference>
<dbReference type="Gene3D" id="1.10.10.10">
    <property type="entry name" value="Winged helix-like DNA-binding domain superfamily/Winged helix DNA-binding domain"/>
    <property type="match status" value="1"/>
</dbReference>
<dbReference type="Gene3D" id="3.40.190.290">
    <property type="match status" value="1"/>
</dbReference>
<accession>A0ABV7R9T8</accession>
<evidence type="ECO:0000256" key="1">
    <source>
        <dbReference type="ARBA" id="ARBA00009437"/>
    </source>
</evidence>
<gene>
    <name evidence="6" type="ORF">ACFOLG_02140</name>
</gene>
<keyword evidence="3" id="KW-0238">DNA-binding</keyword>
<dbReference type="InterPro" id="IPR036390">
    <property type="entry name" value="WH_DNA-bd_sf"/>
</dbReference>
<keyword evidence="2" id="KW-0805">Transcription regulation</keyword>
<dbReference type="InterPro" id="IPR036388">
    <property type="entry name" value="WH-like_DNA-bd_sf"/>
</dbReference>
<evidence type="ECO:0000259" key="5">
    <source>
        <dbReference type="PROSITE" id="PS50931"/>
    </source>
</evidence>
<dbReference type="Pfam" id="PF00126">
    <property type="entry name" value="HTH_1"/>
    <property type="match status" value="1"/>
</dbReference>
<comment type="similarity">
    <text evidence="1">Belongs to the LysR transcriptional regulatory family.</text>
</comment>
<evidence type="ECO:0000256" key="4">
    <source>
        <dbReference type="ARBA" id="ARBA00023163"/>
    </source>
</evidence>
<comment type="caution">
    <text evidence="6">The sequence shown here is derived from an EMBL/GenBank/DDBJ whole genome shotgun (WGS) entry which is preliminary data.</text>
</comment>
<dbReference type="PANTHER" id="PTHR30427">
    <property type="entry name" value="TRANSCRIPTIONAL ACTIVATOR PROTEIN LYSR"/>
    <property type="match status" value="1"/>
</dbReference>
<dbReference type="Pfam" id="PF03466">
    <property type="entry name" value="LysR_substrate"/>
    <property type="match status" value="1"/>
</dbReference>
<name>A0ABV7R9T8_9NEIS</name>
<dbReference type="SUPFAM" id="SSF46785">
    <property type="entry name" value="Winged helix' DNA-binding domain"/>
    <property type="match status" value="1"/>
</dbReference>
<dbReference type="InterPro" id="IPR000847">
    <property type="entry name" value="LysR_HTH_N"/>
</dbReference>
<reference evidence="7" key="1">
    <citation type="journal article" date="2019" name="Int. J. Syst. Evol. Microbiol.">
        <title>The Global Catalogue of Microorganisms (GCM) 10K type strain sequencing project: providing services to taxonomists for standard genome sequencing and annotation.</title>
        <authorList>
            <consortium name="The Broad Institute Genomics Platform"/>
            <consortium name="The Broad Institute Genome Sequencing Center for Infectious Disease"/>
            <person name="Wu L."/>
            <person name="Ma J."/>
        </authorList>
    </citation>
    <scope>NUCLEOTIDE SEQUENCE [LARGE SCALE GENOMIC DNA]</scope>
    <source>
        <strain evidence="7">KCTC 42742</strain>
    </source>
</reference>
<evidence type="ECO:0000313" key="7">
    <source>
        <dbReference type="Proteomes" id="UP001595741"/>
    </source>
</evidence>
<sequence length="319" mass="34967">MKFQQISAFKAVIELGTVTAAANYLHIAQPAVSRLIASLEDAVGFPLFERIKGRLQPTSQGQAFYLEVDRAFVGLERLRQSASSIRQQHSGSLVLAAMPLLSNLFLPEALRLCLQQGFQGAMTLQTFRSEEVLQRVAIQTCDIGFALGCEAGEGMSGLRVRCDSICLLPPAHPLAQWHRPLTPGDLAGTALIRNEQDPAQQLLDHAFRQAGIHRHDPIEVSFASALASLVAAGVGAAVTDPFTAHIARNQNELVTIHRFEPALPFEFLILLPTLRPLAPFAQQFLRGFFELAREEGILLQVAYLPHGERLFGGEPPWLP</sequence>
<proteinExistence type="inferred from homology"/>
<dbReference type="EMBL" id="JBHRXN010000006">
    <property type="protein sequence ID" value="MFC3530975.1"/>
    <property type="molecule type" value="Genomic_DNA"/>
</dbReference>
<dbReference type="InterPro" id="IPR005119">
    <property type="entry name" value="LysR_subst-bd"/>
</dbReference>
<dbReference type="Proteomes" id="UP001595741">
    <property type="component" value="Unassembled WGS sequence"/>
</dbReference>
<evidence type="ECO:0000256" key="3">
    <source>
        <dbReference type="ARBA" id="ARBA00023125"/>
    </source>
</evidence>
<protein>
    <submittedName>
        <fullName evidence="6">LysR substrate-binding domain-containing protein</fullName>
    </submittedName>
</protein>